<dbReference type="EMBL" id="AYYD01001180">
    <property type="protein sequence ID" value="ETK08421.1"/>
    <property type="molecule type" value="Genomic_DNA"/>
</dbReference>
<dbReference type="AlphaFoldDB" id="W2CPK1"/>
<sequence>MKAKTILCAYSANLKAIIALIFFCFLFFHQGKKRKSGCGGEAPAKAPTNLLRLPNAPHEGQNNPLSPFGQLEGDHRLDLLLLSFLPSREEKEVGARGRSPRESPNEPPTSTIRTP</sequence>
<evidence type="ECO:0000256" key="1">
    <source>
        <dbReference type="SAM" id="MobiDB-lite"/>
    </source>
</evidence>
<accession>W2CPK1</accession>
<evidence type="ECO:0000313" key="3">
    <source>
        <dbReference type="EMBL" id="ETK08416.1"/>
    </source>
</evidence>
<dbReference type="Proteomes" id="UP000018874">
    <property type="component" value="Unassembled WGS sequence"/>
</dbReference>
<organism evidence="4 5">
    <name type="scientific">Tannerella sp. oral taxon BU063 isolate Cell 6/7/9</name>
    <dbReference type="NCBI Taxonomy" id="1411021"/>
    <lineage>
        <taxon>Bacteria</taxon>
        <taxon>Pseudomonadati</taxon>
        <taxon>Bacteroidota</taxon>
        <taxon>Bacteroidia</taxon>
        <taxon>Bacteroidales</taxon>
        <taxon>Tannerellaceae</taxon>
        <taxon>Tannerella</taxon>
    </lineage>
</organism>
<evidence type="ECO:0000256" key="2">
    <source>
        <dbReference type="SAM" id="Phobius"/>
    </source>
</evidence>
<keyword evidence="2" id="KW-1133">Transmembrane helix</keyword>
<evidence type="ECO:0000313" key="5">
    <source>
        <dbReference type="Proteomes" id="UP000018874"/>
    </source>
</evidence>
<proteinExistence type="predicted"/>
<feature type="region of interest" description="Disordered" evidence="1">
    <location>
        <begin position="33"/>
        <end position="71"/>
    </location>
</feature>
<reference evidence="4 5" key="1">
    <citation type="submission" date="2013-11" db="EMBL/GenBank/DDBJ databases">
        <title>Single cell genomics of uncultured Tannerella BU063 (oral taxon 286).</title>
        <authorList>
            <person name="Beall C.J."/>
            <person name="Campbell A.G."/>
            <person name="Griffen A.L."/>
            <person name="Podar M."/>
            <person name="Leys E.J."/>
        </authorList>
    </citation>
    <scope>NUCLEOTIDE SEQUENCE [LARGE SCALE GENOMIC DNA]</scope>
    <source>
        <strain evidence="4">Cell 6/7/9</strain>
    </source>
</reference>
<name>W2CPK1_9BACT</name>
<protein>
    <submittedName>
        <fullName evidence="4">Uncharacterized protein</fullName>
    </submittedName>
</protein>
<gene>
    <name evidence="4" type="ORF">T231_13070</name>
    <name evidence="3" type="ORF">T231_13090</name>
</gene>
<feature type="region of interest" description="Disordered" evidence="1">
    <location>
        <begin position="89"/>
        <end position="115"/>
    </location>
</feature>
<feature type="compositionally biased region" description="Basic and acidic residues" evidence="1">
    <location>
        <begin position="89"/>
        <end position="104"/>
    </location>
</feature>
<evidence type="ECO:0000313" key="4">
    <source>
        <dbReference type="EMBL" id="ETK08421.1"/>
    </source>
</evidence>
<keyword evidence="2" id="KW-0472">Membrane</keyword>
<keyword evidence="5" id="KW-1185">Reference proteome</keyword>
<dbReference type="EMBL" id="AYYD01001181">
    <property type="protein sequence ID" value="ETK08416.1"/>
    <property type="molecule type" value="Genomic_DNA"/>
</dbReference>
<comment type="caution">
    <text evidence="4">The sequence shown here is derived from an EMBL/GenBank/DDBJ whole genome shotgun (WGS) entry which is preliminary data.</text>
</comment>
<feature type="transmembrane region" description="Helical" evidence="2">
    <location>
        <begin position="7"/>
        <end position="28"/>
    </location>
</feature>
<keyword evidence="2" id="KW-0812">Transmembrane</keyword>